<keyword evidence="1" id="KW-0732">Signal</keyword>
<proteinExistence type="predicted"/>
<dbReference type="AlphaFoldDB" id="A0A6A6HSJ7"/>
<dbReference type="RefSeq" id="XP_033676090.1">
    <property type="nucleotide sequence ID" value="XM_033832385.1"/>
</dbReference>
<dbReference type="OrthoDB" id="5358475at2759"/>
<organism evidence="2 3">
    <name type="scientific">Trematosphaeria pertusa</name>
    <dbReference type="NCBI Taxonomy" id="390896"/>
    <lineage>
        <taxon>Eukaryota</taxon>
        <taxon>Fungi</taxon>
        <taxon>Dikarya</taxon>
        <taxon>Ascomycota</taxon>
        <taxon>Pezizomycotina</taxon>
        <taxon>Dothideomycetes</taxon>
        <taxon>Pleosporomycetidae</taxon>
        <taxon>Pleosporales</taxon>
        <taxon>Massarineae</taxon>
        <taxon>Trematosphaeriaceae</taxon>
        <taxon>Trematosphaeria</taxon>
    </lineage>
</organism>
<dbReference type="EMBL" id="ML987214">
    <property type="protein sequence ID" value="KAF2241086.1"/>
    <property type="molecule type" value="Genomic_DNA"/>
</dbReference>
<reference evidence="2" key="1">
    <citation type="journal article" date="2020" name="Stud. Mycol.">
        <title>101 Dothideomycetes genomes: a test case for predicting lifestyles and emergence of pathogens.</title>
        <authorList>
            <person name="Haridas S."/>
            <person name="Albert R."/>
            <person name="Binder M."/>
            <person name="Bloem J."/>
            <person name="Labutti K."/>
            <person name="Salamov A."/>
            <person name="Andreopoulos B."/>
            <person name="Baker S."/>
            <person name="Barry K."/>
            <person name="Bills G."/>
            <person name="Bluhm B."/>
            <person name="Cannon C."/>
            <person name="Castanera R."/>
            <person name="Culley D."/>
            <person name="Daum C."/>
            <person name="Ezra D."/>
            <person name="Gonzalez J."/>
            <person name="Henrissat B."/>
            <person name="Kuo A."/>
            <person name="Liang C."/>
            <person name="Lipzen A."/>
            <person name="Lutzoni F."/>
            <person name="Magnuson J."/>
            <person name="Mondo S."/>
            <person name="Nolan M."/>
            <person name="Ohm R."/>
            <person name="Pangilinan J."/>
            <person name="Park H.-J."/>
            <person name="Ramirez L."/>
            <person name="Alfaro M."/>
            <person name="Sun H."/>
            <person name="Tritt A."/>
            <person name="Yoshinaga Y."/>
            <person name="Zwiers L.-H."/>
            <person name="Turgeon B."/>
            <person name="Goodwin S."/>
            <person name="Spatafora J."/>
            <person name="Crous P."/>
            <person name="Grigoriev I."/>
        </authorList>
    </citation>
    <scope>NUCLEOTIDE SEQUENCE</scope>
    <source>
        <strain evidence="2">CBS 122368</strain>
    </source>
</reference>
<dbReference type="GeneID" id="54585715"/>
<evidence type="ECO:0000313" key="2">
    <source>
        <dbReference type="EMBL" id="KAF2241086.1"/>
    </source>
</evidence>
<evidence type="ECO:0000256" key="1">
    <source>
        <dbReference type="SAM" id="SignalP"/>
    </source>
</evidence>
<dbReference type="Proteomes" id="UP000800094">
    <property type="component" value="Unassembled WGS sequence"/>
</dbReference>
<dbReference type="PANTHER" id="PTHR31151">
    <property type="entry name" value="PROLINE-TRNA LIGASE (DUF1680)"/>
    <property type="match status" value="1"/>
</dbReference>
<feature type="signal peptide" evidence="1">
    <location>
        <begin position="1"/>
        <end position="21"/>
    </location>
</feature>
<feature type="chain" id="PRO_5025557290" evidence="1">
    <location>
        <begin position="22"/>
        <end position="698"/>
    </location>
</feature>
<accession>A0A6A6HSJ7</accession>
<protein>
    <submittedName>
        <fullName evidence="2">Duf1680 domain-containing protein</fullName>
    </submittedName>
</protein>
<dbReference type="PANTHER" id="PTHR31151:SF0">
    <property type="entry name" value="PROLINE-TRNA LIGASE (DUF1680)"/>
    <property type="match status" value="1"/>
</dbReference>
<gene>
    <name evidence="2" type="ORF">BU26DRAFT_556508</name>
</gene>
<name>A0A6A6HSJ7_9PLEO</name>
<sequence>MMLSRVSVALAALGLSQDVLSAASSDNNKYSLVQPLYKPLDLGSIKPLGWFKDQLQLEADGLGGNLFDFYRFVHDSRYIGGSTEYSALDEASPYWFNGLVPLAFGLGDERIRSQVQYYLDYVLDHQQEDGWLGFETTQASRGLWARCLLLLGMIQYAEADPMRTERIVDAMHRYTVLAHSMLKNNYTGLLVHGNDTFDTAGFGVGRTHEMHIPMQWLLERYPRNNSEILWETMQMMIDGGVVWGADWRTFWTEENYPKIYYETTPYNLSWVFIHGVNMAEGLRYPLSLYRNTNDSSLKSQSRLAVDLLAKYHRSLAGTIIADEYISDLNPSRGAELCIAAEVMFSSAYLYQYLGGNDVADWAEQTAFNAFPVSVTPDWWSHQYVQQENQPWSRNLSTNDLWWDVNSYANVFGLEPNYPCCTVNHPQAYPKFLANSFVSTEDGGLAHVFLIPSSASTGLGPDGSNIVLINANTTYPFGHNITYSISATVSFTFYVRIPEWAEKASTINGQIPVSPNDSGLQKVDVPAGKSSLSVELAASPRVTHRANNTAAIYYGPLLYALAIEHDITSHEPINYRSQQPLPANTTDPLGRTQDFQLTPKNGTIWNIAIDPQQIEIVKTNKSNSGLGELDNPIWDLGAPPVELRVKAVEIDWPVVRDSPADPGTFEVTRKGEPFWTRFVPYGSSKLHMALLPVMGLDDA</sequence>
<evidence type="ECO:0000313" key="3">
    <source>
        <dbReference type="Proteomes" id="UP000800094"/>
    </source>
</evidence>
<keyword evidence="3" id="KW-1185">Reference proteome</keyword>